<dbReference type="PANTHER" id="PTHR43280">
    <property type="entry name" value="ARAC-FAMILY TRANSCRIPTIONAL REGULATOR"/>
    <property type="match status" value="1"/>
</dbReference>
<keyword evidence="4" id="KW-0472">Membrane</keyword>
<name>A0A4S4BG78_9BACL</name>
<keyword evidence="4" id="KW-1133">Transmembrane helix</keyword>
<gene>
    <name evidence="6" type="ORF">E6C55_29345</name>
</gene>
<evidence type="ECO:0000256" key="2">
    <source>
        <dbReference type="ARBA" id="ARBA00023125"/>
    </source>
</evidence>
<reference evidence="6 7" key="1">
    <citation type="submission" date="2019-04" db="EMBL/GenBank/DDBJ databases">
        <title>Cohnella sp. nov. isolated from preserved vegetables.</title>
        <authorList>
            <person name="Lin S.-Y."/>
            <person name="Hung M.-H."/>
            <person name="Young C.-C."/>
        </authorList>
    </citation>
    <scope>NUCLEOTIDE SEQUENCE [LARGE SCALE GENOMIC DNA]</scope>
    <source>
        <strain evidence="6 7">CC-MHH1044</strain>
    </source>
</reference>
<dbReference type="Proteomes" id="UP000310636">
    <property type="component" value="Unassembled WGS sequence"/>
</dbReference>
<dbReference type="Pfam" id="PF17853">
    <property type="entry name" value="GGDEF_2"/>
    <property type="match status" value="1"/>
</dbReference>
<keyword evidence="3" id="KW-0804">Transcription</keyword>
<evidence type="ECO:0000259" key="5">
    <source>
        <dbReference type="PROSITE" id="PS01124"/>
    </source>
</evidence>
<dbReference type="InterPro" id="IPR041522">
    <property type="entry name" value="CdaR_GGDEF"/>
</dbReference>
<dbReference type="OrthoDB" id="2485253at2"/>
<evidence type="ECO:0000256" key="1">
    <source>
        <dbReference type="ARBA" id="ARBA00023015"/>
    </source>
</evidence>
<dbReference type="RefSeq" id="WP_136373398.1">
    <property type="nucleotide sequence ID" value="NZ_SSOB01000056.1"/>
</dbReference>
<feature type="domain" description="HTH araC/xylS-type" evidence="5">
    <location>
        <begin position="634"/>
        <end position="732"/>
    </location>
</feature>
<keyword evidence="7" id="KW-1185">Reference proteome</keyword>
<keyword evidence="1" id="KW-0805">Transcription regulation</keyword>
<evidence type="ECO:0000256" key="4">
    <source>
        <dbReference type="SAM" id="Phobius"/>
    </source>
</evidence>
<feature type="transmembrane region" description="Helical" evidence="4">
    <location>
        <begin position="20"/>
        <end position="40"/>
    </location>
</feature>
<dbReference type="EMBL" id="SSOB01000056">
    <property type="protein sequence ID" value="THF73404.1"/>
    <property type="molecule type" value="Genomic_DNA"/>
</dbReference>
<dbReference type="PANTHER" id="PTHR43280:SF2">
    <property type="entry name" value="HTH-TYPE TRANSCRIPTIONAL REGULATOR EXSA"/>
    <property type="match status" value="1"/>
</dbReference>
<keyword evidence="4" id="KW-0812">Transmembrane</keyword>
<organism evidence="6 7">
    <name type="scientific">Cohnella fermenti</name>
    <dbReference type="NCBI Taxonomy" id="2565925"/>
    <lineage>
        <taxon>Bacteria</taxon>
        <taxon>Bacillati</taxon>
        <taxon>Bacillota</taxon>
        <taxon>Bacilli</taxon>
        <taxon>Bacillales</taxon>
        <taxon>Paenibacillaceae</taxon>
        <taxon>Cohnella</taxon>
    </lineage>
</organism>
<dbReference type="Pfam" id="PF12833">
    <property type="entry name" value="HTH_18"/>
    <property type="match status" value="1"/>
</dbReference>
<accession>A0A4S4BG78</accession>
<dbReference type="GO" id="GO:0043565">
    <property type="term" value="F:sequence-specific DNA binding"/>
    <property type="evidence" value="ECO:0007669"/>
    <property type="project" value="InterPro"/>
</dbReference>
<evidence type="ECO:0000256" key="3">
    <source>
        <dbReference type="ARBA" id="ARBA00023163"/>
    </source>
</evidence>
<sequence length="744" mass="84233">MANSRMWKLPVQTNKLYFRILSYFLLLLIPMCAVGAIVYFSNISTYRERAIEKLSSSLASSSRVIDIYLRTTEQTAMNFFINETVQQSMAPYALQGDAEREQATSIVKVISSSRNILSPYIDDLFVFADNEWIYKSEGMENFHSFFVDFNSFARYDDSFWEGLLQSDQSFQVLEPTVVTKHYTSKSGTVIPIVISEYIRGNQVVMVATISASKIVDTLVGGAIADSTSFFVMDNKDNIIVANSRLGEDRDVQSLKSAFDNGASSASIRLGGVDYVSTMTTSDFGWSYYSLTPARFYKEQATGILSVTLWSSALMLLIGIGLSFFFSTRLYNPIRNLLGAYHEREQFSSELLDHTWLHLLNGESLDKQDRFMQEIGFTGGEYQVVCIKFHFKPTFEEIQDIERVVILEKLKKIIAGVIGPQESTHILELPNQLFVAIVNLRSRDDRDALEGGLKSLLQTFQYDTRYCRLTVGVGRTYPTSGSLAKSFGEARIALAKANPKTDFQIVHSADLPVEEGFHFSFGDESKVVNGLRAGDPVLLEGIVRAIVRRNLEKDTSNTYMNLLLIELYNIGIQYAAEKGVAPARLLQEEEHLVLSGKRHYRMEIEEQLALLLRFYGGIMERTATPEDNKTGQLVSRMIAYIDDNFRSDLYLERIAEEMKMSAKYVSKAFKEITGTNLTDYIAMKRIEEAKKLLAATVWKNDEIAERVGIVSRATFFRLFKKYEGITPQEYRSMLQAGRSKNGDDN</sequence>
<dbReference type="PROSITE" id="PS01124">
    <property type="entry name" value="HTH_ARAC_FAMILY_2"/>
    <property type="match status" value="1"/>
</dbReference>
<evidence type="ECO:0000313" key="6">
    <source>
        <dbReference type="EMBL" id="THF73404.1"/>
    </source>
</evidence>
<dbReference type="InterPro" id="IPR018060">
    <property type="entry name" value="HTH_AraC"/>
</dbReference>
<dbReference type="Gene3D" id="1.10.10.60">
    <property type="entry name" value="Homeodomain-like"/>
    <property type="match status" value="2"/>
</dbReference>
<dbReference type="SMART" id="SM00342">
    <property type="entry name" value="HTH_ARAC"/>
    <property type="match status" value="1"/>
</dbReference>
<dbReference type="InterPro" id="IPR009057">
    <property type="entry name" value="Homeodomain-like_sf"/>
</dbReference>
<keyword evidence="2" id="KW-0238">DNA-binding</keyword>
<protein>
    <submittedName>
        <fullName evidence="6">Helix-turn-helix transcriptional regulator</fullName>
    </submittedName>
</protein>
<proteinExistence type="predicted"/>
<dbReference type="GO" id="GO:0003700">
    <property type="term" value="F:DNA-binding transcription factor activity"/>
    <property type="evidence" value="ECO:0007669"/>
    <property type="project" value="InterPro"/>
</dbReference>
<dbReference type="AlphaFoldDB" id="A0A4S4BG78"/>
<comment type="caution">
    <text evidence="6">The sequence shown here is derived from an EMBL/GenBank/DDBJ whole genome shotgun (WGS) entry which is preliminary data.</text>
</comment>
<dbReference type="SUPFAM" id="SSF46689">
    <property type="entry name" value="Homeodomain-like"/>
    <property type="match status" value="2"/>
</dbReference>
<evidence type="ECO:0000313" key="7">
    <source>
        <dbReference type="Proteomes" id="UP000310636"/>
    </source>
</evidence>
<feature type="transmembrane region" description="Helical" evidence="4">
    <location>
        <begin position="303"/>
        <end position="325"/>
    </location>
</feature>